<organism evidence="9 10">
    <name type="scientific">Lysinibacillus composti</name>
    <dbReference type="NCBI Taxonomy" id="720633"/>
    <lineage>
        <taxon>Bacteria</taxon>
        <taxon>Bacillati</taxon>
        <taxon>Bacillota</taxon>
        <taxon>Bacilli</taxon>
        <taxon>Bacillales</taxon>
        <taxon>Bacillaceae</taxon>
        <taxon>Lysinibacillus</taxon>
    </lineage>
</organism>
<dbReference type="GO" id="GO:0005886">
    <property type="term" value="C:plasma membrane"/>
    <property type="evidence" value="ECO:0007669"/>
    <property type="project" value="UniProtKB-SubCell"/>
</dbReference>
<feature type="transmembrane region" description="Helical" evidence="7">
    <location>
        <begin position="366"/>
        <end position="383"/>
    </location>
</feature>
<comment type="subcellular location">
    <subcellularLocation>
        <location evidence="1">Cell membrane</location>
        <topology evidence="1">Multi-pass membrane protein</topology>
    </subcellularLocation>
</comment>
<sequence>MSRNTKIILYLLMFNAFITMGGLGIIIPVMPSYLHIFNAGGQVYGLLIATFSFAQLIMSPVVGDLSDRFGRKNFIVMGLVIYGISLILFGVANALWLLFVSRLLSGVGAAFVMPTILAYVADITTVEERGKGMSLVGAAISFGFTVGPGIGGGLSGINLEFPFYFAGAMAIAAAIFSWIYIPNVERNTNIQVIRPRENLVKQLITSVKVPYFVFLIVVFTFSFGIANYQATMSLYLNDKFQYTPFLISIIFTVGGFAGVILQLFIMNRLFNRFGEVKIILFNLVMAAVTLFLLIYVNHFFIILLVASLNTVAATFIRPAVNTVISKSAGAEQGFAAGMNNAYMSLGNMVGPICAGFLYDWKMESPYIFGALILLSCFVLTYFWSMKKTIHPVLETKGVHE</sequence>
<accession>A0A3N9UJ75</accession>
<dbReference type="PANTHER" id="PTHR23504">
    <property type="entry name" value="MAJOR FACILITATOR SUPERFAMILY DOMAIN-CONTAINING PROTEIN 10"/>
    <property type="match status" value="1"/>
</dbReference>
<dbReference type="InterPro" id="IPR020846">
    <property type="entry name" value="MFS_dom"/>
</dbReference>
<dbReference type="Gene3D" id="1.20.1250.20">
    <property type="entry name" value="MFS general substrate transporter like domains"/>
    <property type="match status" value="1"/>
</dbReference>
<evidence type="ECO:0000256" key="7">
    <source>
        <dbReference type="SAM" id="Phobius"/>
    </source>
</evidence>
<dbReference type="RefSeq" id="WP_124761457.1">
    <property type="nucleotide sequence ID" value="NZ_JAFBDY010000001.1"/>
</dbReference>
<gene>
    <name evidence="9" type="ORF">EBB45_00270</name>
</gene>
<feature type="transmembrane region" description="Helical" evidence="7">
    <location>
        <begin position="42"/>
        <end position="62"/>
    </location>
</feature>
<evidence type="ECO:0000256" key="6">
    <source>
        <dbReference type="ARBA" id="ARBA00023136"/>
    </source>
</evidence>
<feature type="domain" description="Major facilitator superfamily (MFS) profile" evidence="8">
    <location>
        <begin position="8"/>
        <end position="387"/>
    </location>
</feature>
<feature type="transmembrane region" description="Helical" evidence="7">
    <location>
        <begin position="74"/>
        <end position="97"/>
    </location>
</feature>
<keyword evidence="6 7" id="KW-0472">Membrane</keyword>
<dbReference type="InterPro" id="IPR005829">
    <property type="entry name" value="Sugar_transporter_CS"/>
</dbReference>
<dbReference type="PRINTS" id="PR01035">
    <property type="entry name" value="TCRTETA"/>
</dbReference>
<feature type="transmembrane region" description="Helical" evidence="7">
    <location>
        <begin position="7"/>
        <end position="30"/>
    </location>
</feature>
<evidence type="ECO:0000256" key="4">
    <source>
        <dbReference type="ARBA" id="ARBA00022692"/>
    </source>
</evidence>
<feature type="transmembrane region" description="Helical" evidence="7">
    <location>
        <begin position="278"/>
        <end position="295"/>
    </location>
</feature>
<dbReference type="PANTHER" id="PTHR23504:SF115">
    <property type="entry name" value="MULTIDRUG RESISTANCE PROTEIN 2"/>
    <property type="match status" value="1"/>
</dbReference>
<dbReference type="SUPFAM" id="SSF103473">
    <property type="entry name" value="MFS general substrate transporter"/>
    <property type="match status" value="1"/>
</dbReference>
<reference evidence="9 10" key="1">
    <citation type="journal article" date="2013" name="J. Microbiol.">
        <title>Lysinibacillus chungkukjangi sp. nov., isolated from Chungkukjang, Korean fermented soybean food.</title>
        <authorList>
            <person name="Kim S.J."/>
            <person name="Jang Y.H."/>
            <person name="Hamada M."/>
            <person name="Ahn J.H."/>
            <person name="Weon H.Y."/>
            <person name="Suzuki K."/>
            <person name="Whang K.S."/>
            <person name="Kwon S.W."/>
        </authorList>
    </citation>
    <scope>NUCLEOTIDE SEQUENCE [LARGE SCALE GENOMIC DNA]</scope>
    <source>
        <strain evidence="9 10">MCCC 1A12701</strain>
    </source>
</reference>
<evidence type="ECO:0000256" key="1">
    <source>
        <dbReference type="ARBA" id="ARBA00004651"/>
    </source>
</evidence>
<feature type="transmembrane region" description="Helical" evidence="7">
    <location>
        <begin position="103"/>
        <end position="121"/>
    </location>
</feature>
<evidence type="ECO:0000313" key="9">
    <source>
        <dbReference type="EMBL" id="RQW76027.1"/>
    </source>
</evidence>
<protein>
    <submittedName>
        <fullName evidence="9">MFS transporter</fullName>
    </submittedName>
</protein>
<keyword evidence="4 7" id="KW-0812">Transmembrane</keyword>
<dbReference type="InterPro" id="IPR011701">
    <property type="entry name" value="MFS"/>
</dbReference>
<dbReference type="InterPro" id="IPR036259">
    <property type="entry name" value="MFS_trans_sf"/>
</dbReference>
<dbReference type="OrthoDB" id="9793283at2"/>
<keyword evidence="10" id="KW-1185">Reference proteome</keyword>
<feature type="transmembrane region" description="Helical" evidence="7">
    <location>
        <begin position="203"/>
        <end position="225"/>
    </location>
</feature>
<dbReference type="PROSITE" id="PS50850">
    <property type="entry name" value="MFS"/>
    <property type="match status" value="1"/>
</dbReference>
<feature type="transmembrane region" description="Helical" evidence="7">
    <location>
        <begin position="163"/>
        <end position="182"/>
    </location>
</feature>
<dbReference type="CDD" id="cd17325">
    <property type="entry name" value="MFS_MdtG_SLC18_like"/>
    <property type="match status" value="1"/>
</dbReference>
<dbReference type="Pfam" id="PF07690">
    <property type="entry name" value="MFS_1"/>
    <property type="match status" value="1"/>
</dbReference>
<keyword evidence="3" id="KW-0813">Transport</keyword>
<evidence type="ECO:0000256" key="2">
    <source>
        <dbReference type="ARBA" id="ARBA00007520"/>
    </source>
</evidence>
<dbReference type="EMBL" id="RRCT01000001">
    <property type="protein sequence ID" value="RQW76027.1"/>
    <property type="molecule type" value="Genomic_DNA"/>
</dbReference>
<evidence type="ECO:0000313" key="10">
    <source>
        <dbReference type="Proteomes" id="UP000274033"/>
    </source>
</evidence>
<comment type="caution">
    <text evidence="9">The sequence shown here is derived from an EMBL/GenBank/DDBJ whole genome shotgun (WGS) entry which is preliminary data.</text>
</comment>
<dbReference type="InterPro" id="IPR001958">
    <property type="entry name" value="Tet-R_TetA/multi-R_MdtG-like"/>
</dbReference>
<dbReference type="GO" id="GO:0022857">
    <property type="term" value="F:transmembrane transporter activity"/>
    <property type="evidence" value="ECO:0007669"/>
    <property type="project" value="InterPro"/>
</dbReference>
<feature type="transmembrane region" description="Helical" evidence="7">
    <location>
        <begin position="245"/>
        <end position="266"/>
    </location>
</feature>
<feature type="transmembrane region" description="Helical" evidence="7">
    <location>
        <begin position="133"/>
        <end position="157"/>
    </location>
</feature>
<dbReference type="PROSITE" id="PS00216">
    <property type="entry name" value="SUGAR_TRANSPORT_1"/>
    <property type="match status" value="1"/>
</dbReference>
<comment type="similarity">
    <text evidence="2">Belongs to the major facilitator superfamily. TCR/Tet family.</text>
</comment>
<dbReference type="Proteomes" id="UP000274033">
    <property type="component" value="Unassembled WGS sequence"/>
</dbReference>
<name>A0A3N9UJ75_9BACI</name>
<keyword evidence="5 7" id="KW-1133">Transmembrane helix</keyword>
<evidence type="ECO:0000256" key="3">
    <source>
        <dbReference type="ARBA" id="ARBA00022448"/>
    </source>
</evidence>
<proteinExistence type="inferred from homology"/>
<evidence type="ECO:0000259" key="8">
    <source>
        <dbReference type="PROSITE" id="PS50850"/>
    </source>
</evidence>
<evidence type="ECO:0000256" key="5">
    <source>
        <dbReference type="ARBA" id="ARBA00022989"/>
    </source>
</evidence>
<dbReference type="AlphaFoldDB" id="A0A3N9UJ75"/>